<dbReference type="KEGG" id="tasa:A1Q1_00765"/>
<proteinExistence type="predicted"/>
<evidence type="ECO:0000313" key="3">
    <source>
        <dbReference type="Proteomes" id="UP000002748"/>
    </source>
</evidence>
<sequence length="496" mass="55741">MRNWHNVIDNVWTPWDTFPNWHSAYSFGERPSPYTGPSVLYIDSSPCLTRGVVRYQADPEAPPPAPLPGVLSRLFGRRWTPSHPIYFTSSIWYDKGGYTCECTREELCRAFHRLVGDWQELFTLACAAWSAWEAPFLTYWGQELDVNCPQVRGRKNQLYHQIIRDAKRWSACATELWREVELFAQYLSRFARMESSGEMPHAFSRYPGKVGCKLSARFSRPVRMKKTNDIDDWVFRFTKIINQYESSWDKLHGIHSMKAVLVKIRTDILNAKGYGPREGAKHLNAVTGVRHVPPPPERVAQPRRIPSRPAGPHRATPRARSPESIQLLRRSSPDPESGTAPVRPAGSAWASAALSAWLLWCGGLVMTGMRLHRLQEISQLAIAICGVIGHRIGHHMFKIAAAHRAGRWPTAQVWEWGCLYAETPLDPLPAATTTPAAVGPVAVTAQDDPSVTAPARTSADDEHVRSPLPSPEGDTEEDEGDTEEDEGDTEEEECHP</sequence>
<feature type="region of interest" description="Disordered" evidence="1">
    <location>
        <begin position="285"/>
        <end position="344"/>
    </location>
</feature>
<gene>
    <name evidence="2" type="ORF">A1Q1_00765</name>
</gene>
<name>J4ULK5_TRIAS</name>
<comment type="caution">
    <text evidence="2">The sequence shown here is derived from an EMBL/GenBank/DDBJ whole genome shotgun (WGS) entry which is preliminary data.</text>
</comment>
<feature type="region of interest" description="Disordered" evidence="1">
    <location>
        <begin position="445"/>
        <end position="496"/>
    </location>
</feature>
<accession>J4ULK5</accession>
<organism evidence="2 3">
    <name type="scientific">Trichosporon asahii var. asahii (strain ATCC 90039 / CBS 2479 / JCM 2466 / KCTC 7840 / NBRC 103889/ NCYC 2677 / UAMH 7654)</name>
    <name type="common">Yeast</name>
    <dbReference type="NCBI Taxonomy" id="1186058"/>
    <lineage>
        <taxon>Eukaryota</taxon>
        <taxon>Fungi</taxon>
        <taxon>Dikarya</taxon>
        <taxon>Basidiomycota</taxon>
        <taxon>Agaricomycotina</taxon>
        <taxon>Tremellomycetes</taxon>
        <taxon>Trichosporonales</taxon>
        <taxon>Trichosporonaceae</taxon>
        <taxon>Trichosporon</taxon>
    </lineage>
</organism>
<dbReference type="VEuPathDB" id="FungiDB:A1Q1_00765"/>
<dbReference type="Proteomes" id="UP000002748">
    <property type="component" value="Unassembled WGS sequence"/>
</dbReference>
<dbReference type="EMBL" id="ALBS01000013">
    <property type="protein sequence ID" value="EJT52860.1"/>
    <property type="molecule type" value="Genomic_DNA"/>
</dbReference>
<evidence type="ECO:0000256" key="1">
    <source>
        <dbReference type="SAM" id="MobiDB-lite"/>
    </source>
</evidence>
<evidence type="ECO:0000313" key="2">
    <source>
        <dbReference type="EMBL" id="EJT52860.1"/>
    </source>
</evidence>
<dbReference type="RefSeq" id="XP_014183934.1">
    <property type="nucleotide sequence ID" value="XM_014328459.1"/>
</dbReference>
<dbReference type="HOGENOM" id="CLU_550032_0_0_1"/>
<dbReference type="AlphaFoldDB" id="J4ULK5"/>
<feature type="compositionally biased region" description="Acidic residues" evidence="1">
    <location>
        <begin position="473"/>
        <end position="496"/>
    </location>
</feature>
<reference evidence="2 3" key="1">
    <citation type="journal article" date="2012" name="Eukaryot. Cell">
        <title>Draft genome sequence of CBS 2479, the standard type strain of Trichosporon asahii.</title>
        <authorList>
            <person name="Yang R.Y."/>
            <person name="Li H.T."/>
            <person name="Zhu H."/>
            <person name="Zhou G.P."/>
            <person name="Wang M."/>
            <person name="Wang L."/>
        </authorList>
    </citation>
    <scope>NUCLEOTIDE SEQUENCE [LARGE SCALE GENOMIC DNA]</scope>
    <source>
        <strain evidence="3">ATCC 90039 / CBS 2479 / JCM 2466 / KCTC 7840 / NCYC 2677 / UAMH 7654</strain>
    </source>
</reference>
<protein>
    <submittedName>
        <fullName evidence="2">Uncharacterized protein</fullName>
    </submittedName>
</protein>
<dbReference type="GeneID" id="25984279"/>